<dbReference type="GO" id="GO:0016020">
    <property type="term" value="C:membrane"/>
    <property type="evidence" value="ECO:0007669"/>
    <property type="project" value="UniProtKB-SubCell"/>
</dbReference>
<evidence type="ECO:0000256" key="4">
    <source>
        <dbReference type="ARBA" id="ARBA00022989"/>
    </source>
</evidence>
<evidence type="ECO:0000313" key="9">
    <source>
        <dbReference type="EMBL" id="AJF83611.1"/>
    </source>
</evidence>
<reference evidence="9" key="3">
    <citation type="journal article" date="2015" name="Antimicrob. Agents Chemother.">
        <title>Novel Conjugative Plasmid from Escherichia coli of Swine Origin That Coharbors the Multiresistance Gene cfr and the Extended-Spectrum-?-Lactamase Gene blaCTX-M-14b.</title>
        <authorList>
            <person name="Zhang W.J."/>
            <person name="Wang X.M."/>
            <person name="Dai L."/>
            <person name="Hua X."/>
            <person name="Dong Z."/>
            <person name="Schwarz S."/>
            <person name="Liu S."/>
        </authorList>
    </citation>
    <scope>NUCLEOTIDE SEQUENCE</scope>
    <source>
        <strain evidence="9">GXEC3</strain>
        <strain evidence="10">GXEC6</strain>
        <plasmid evidence="9">pGXEC3</plasmid>
        <plasmid evidence="10">pGXEC6</plasmid>
    </source>
</reference>
<keyword evidence="5 7" id="KW-0472">Membrane</keyword>
<evidence type="ECO:0000256" key="6">
    <source>
        <dbReference type="SAM" id="MobiDB-lite"/>
    </source>
</evidence>
<organism evidence="8">
    <name type="scientific">Escherichia coli</name>
    <dbReference type="NCBI Taxonomy" id="562"/>
    <lineage>
        <taxon>Bacteria</taxon>
        <taxon>Pseudomonadati</taxon>
        <taxon>Pseudomonadota</taxon>
        <taxon>Gammaproteobacteria</taxon>
        <taxon>Enterobacterales</taxon>
        <taxon>Enterobacteriaceae</taxon>
        <taxon>Escherichia</taxon>
    </lineage>
</organism>
<feature type="transmembrane region" description="Helical" evidence="7">
    <location>
        <begin position="40"/>
        <end position="59"/>
    </location>
</feature>
<dbReference type="EMBL" id="KM580532">
    <property type="protein sequence ID" value="AJF83611.1"/>
    <property type="molecule type" value="Genomic_DNA"/>
</dbReference>
<dbReference type="Pfam" id="PF03743">
    <property type="entry name" value="TrbI"/>
    <property type="match status" value="1"/>
</dbReference>
<reference evidence="9" key="1">
    <citation type="submission" date="2014-09" db="EMBL/GenBank/DDBJ databases">
        <authorList>
            <person name="Zhang W.-J."/>
            <person name="Wang X.-M."/>
            <person name="Schwarz S."/>
            <person name="Dai L."/>
            <person name="Hua X."/>
            <person name="Liu S."/>
        </authorList>
    </citation>
    <scope>NUCLEOTIDE SEQUENCE</scope>
    <source>
        <strain evidence="9">GXEC3</strain>
        <strain evidence="10">GXEC6</strain>
        <plasmid evidence="9">pGXEC3</plasmid>
        <plasmid evidence="10">pGXEC6</plasmid>
    </source>
</reference>
<evidence type="ECO:0000313" key="8">
    <source>
        <dbReference type="EMBL" id="AIY22818.1"/>
    </source>
</evidence>
<feature type="region of interest" description="Disordered" evidence="6">
    <location>
        <begin position="135"/>
        <end position="172"/>
    </location>
</feature>
<dbReference type="NCBIfam" id="NF041422">
    <property type="entry name" value="VirB10_subf"/>
    <property type="match status" value="1"/>
</dbReference>
<accession>A0A0A1DZJ7</accession>
<name>A0A0A1DZJ7_ECOLX</name>
<protein>
    <submittedName>
        <fullName evidence="8">Inner membrane protein forms channel for type IV secretion of T-DNA complex (VirB10)</fullName>
    </submittedName>
    <submittedName>
        <fullName evidence="9">Putative conjugal transfer protein TriI</fullName>
    </submittedName>
</protein>
<dbReference type="InterPro" id="IPR005498">
    <property type="entry name" value="T4SS_VirB10/TraB/TrbI"/>
</dbReference>
<comment type="subcellular location">
    <subcellularLocation>
        <location evidence="1">Membrane</location>
        <topology evidence="1">Single-pass membrane protein</topology>
    </subcellularLocation>
</comment>
<evidence type="ECO:0000256" key="1">
    <source>
        <dbReference type="ARBA" id="ARBA00004167"/>
    </source>
</evidence>
<dbReference type="EMBL" id="KM580533">
    <property type="protein sequence ID" value="AJF83648.1"/>
    <property type="molecule type" value="Genomic_DNA"/>
</dbReference>
<evidence type="ECO:0000313" key="10">
    <source>
        <dbReference type="EMBL" id="AJF83648.1"/>
    </source>
</evidence>
<reference evidence="8" key="4">
    <citation type="journal article" date="2015" name="Antimicrob. Agents Chemother.">
        <title>Dissemination and characterization of cfr-carrying plasmid in Escherichia coli of animal origin.</title>
        <authorList>
            <person name="Deng H."/>
            <person name="Liu Y."/>
        </authorList>
    </citation>
    <scope>NUCLEOTIDE SEQUENCE</scope>
    <source>
        <strain evidence="8">8ZG6D</strain>
        <plasmid evidence="8">pSD11</plasmid>
    </source>
</reference>
<feature type="compositionally biased region" description="Basic and acidic residues" evidence="6">
    <location>
        <begin position="156"/>
        <end position="166"/>
    </location>
</feature>
<evidence type="ECO:0000256" key="2">
    <source>
        <dbReference type="ARBA" id="ARBA00010265"/>
    </source>
</evidence>
<reference evidence="8" key="2">
    <citation type="journal article" date="2015" name="Antimicrob. Agents Chemother.">
        <title>Complete Nucleotide Sequence of cfr-Carrying IncX4 Plasmid pSD11 from Escherichia coli.</title>
        <authorList>
            <person name="Sun J."/>
            <person name="Deng H."/>
            <person name="Li L."/>
            <person name="Chen M.Y."/>
            <person name="Fang L.X."/>
            <person name="Yang Q.E."/>
            <person name="Liu Y.H."/>
            <person name="Liao X.P."/>
        </authorList>
    </citation>
    <scope>NUCLEOTIDE SEQUENCE</scope>
    <source>
        <strain evidence="8">8ZG6D</strain>
        <plasmid evidence="8">pSD11</plasmid>
    </source>
</reference>
<geneLocation type="plasmid" evidence="10">
    <name>pGXEC6</name>
</geneLocation>
<dbReference type="RefSeq" id="WP_000131267.1">
    <property type="nucleotide sequence ID" value="NZ_BGHD01000076.1"/>
</dbReference>
<geneLocation type="plasmid" evidence="9">
    <name>pGXEC3</name>
</geneLocation>
<dbReference type="AlphaFoldDB" id="A0A0A1DZJ7"/>
<proteinExistence type="inferred from homology"/>
<dbReference type="Gene3D" id="2.40.128.260">
    <property type="entry name" value="Type IV secretion system, VirB10/TraB/TrbI"/>
    <property type="match status" value="2"/>
</dbReference>
<geneLocation type="plasmid" evidence="8">
    <name>pSD11</name>
</geneLocation>
<evidence type="ECO:0000256" key="3">
    <source>
        <dbReference type="ARBA" id="ARBA00022692"/>
    </source>
</evidence>
<comment type="similarity">
    <text evidence="2">Belongs to the TrbI/VirB10 family.</text>
</comment>
<keyword evidence="8" id="KW-0614">Plasmid</keyword>
<dbReference type="EMBL" id="KM212169">
    <property type="protein sequence ID" value="AIY22818.1"/>
    <property type="molecule type" value="Genomic_DNA"/>
</dbReference>
<keyword evidence="3 7" id="KW-0812">Transmembrane</keyword>
<keyword evidence="4 7" id="KW-1133">Transmembrane helix</keyword>
<dbReference type="CDD" id="cd16429">
    <property type="entry name" value="VirB10"/>
    <property type="match status" value="1"/>
</dbReference>
<feature type="compositionally biased region" description="Low complexity" evidence="6">
    <location>
        <begin position="141"/>
        <end position="153"/>
    </location>
</feature>
<sequence length="372" mass="40770">MTDMKKTDDLVDDANQSKLESKPVHDIGDIRNKNNRMRSGFLFGLMAVLVIGIFALKTYKNYFADDQQKASELTGDTSISQVSKIRTGLGQNFDPVENKAIINPGATGSGNTVSDGHKEVPQEGFRKYLSIPVAGQGGSQTGASGSSRTSQTSEPQEERKESKENVPGKSGMKVTAINLDPDLYIEENRLIPCALTTRFVSDVAGRISCVFTEDVWSANHHTKLLEQGTKAFGRYQTGTLNHGQGRMFVMWEQLRTPDNKRIDMVNTAAAGPLGEAGIDGWIDSHFWERFGGSLMLSMVQDVAAAAADNAPGKDRNVDYTENSRQAMAEMAKVALENSINIPPTMYKNQGDIITIMVGEDIDFSDIYELKVK</sequence>
<dbReference type="InterPro" id="IPR042217">
    <property type="entry name" value="T4SS_VirB10/TrbI"/>
</dbReference>
<gene>
    <name evidence="9" type="primary">tril</name>
</gene>
<evidence type="ECO:0000256" key="5">
    <source>
        <dbReference type="ARBA" id="ARBA00023136"/>
    </source>
</evidence>
<evidence type="ECO:0000256" key="7">
    <source>
        <dbReference type="SAM" id="Phobius"/>
    </source>
</evidence>